<dbReference type="GO" id="GO:0016757">
    <property type="term" value="F:glycosyltransferase activity"/>
    <property type="evidence" value="ECO:0007669"/>
    <property type="project" value="InterPro"/>
</dbReference>
<dbReference type="Pfam" id="PF00534">
    <property type="entry name" value="Glycos_transf_1"/>
    <property type="match status" value="1"/>
</dbReference>
<proteinExistence type="predicted"/>
<dbReference type="PANTHER" id="PTHR45947">
    <property type="entry name" value="SULFOQUINOVOSYL TRANSFERASE SQD2"/>
    <property type="match status" value="1"/>
</dbReference>
<evidence type="ECO:0000313" key="4">
    <source>
        <dbReference type="Proteomes" id="UP000198598"/>
    </source>
</evidence>
<accession>A0A1I2CBW8</accession>
<keyword evidence="4" id="KW-1185">Reference proteome</keyword>
<dbReference type="SUPFAM" id="SSF53756">
    <property type="entry name" value="UDP-Glycosyltransferase/glycogen phosphorylase"/>
    <property type="match status" value="1"/>
</dbReference>
<keyword evidence="3" id="KW-0808">Transferase</keyword>
<evidence type="ECO:0000259" key="2">
    <source>
        <dbReference type="Pfam" id="PF13439"/>
    </source>
</evidence>
<gene>
    <name evidence="3" type="ORF">SAMN05216167_11712</name>
</gene>
<dbReference type="InterPro" id="IPR028098">
    <property type="entry name" value="Glyco_trans_4-like_N"/>
</dbReference>
<dbReference type="RefSeq" id="WP_093832291.1">
    <property type="nucleotide sequence ID" value="NZ_FOLQ01000017.1"/>
</dbReference>
<dbReference type="STRING" id="662367.SAMN05216167_11712"/>
<organism evidence="3 4">
    <name type="scientific">Spirosoma endophyticum</name>
    <dbReference type="NCBI Taxonomy" id="662367"/>
    <lineage>
        <taxon>Bacteria</taxon>
        <taxon>Pseudomonadati</taxon>
        <taxon>Bacteroidota</taxon>
        <taxon>Cytophagia</taxon>
        <taxon>Cytophagales</taxon>
        <taxon>Cytophagaceae</taxon>
        <taxon>Spirosoma</taxon>
    </lineage>
</organism>
<feature type="domain" description="Glycosyl transferase family 1" evidence="1">
    <location>
        <begin position="190"/>
        <end position="332"/>
    </location>
</feature>
<protein>
    <submittedName>
        <fullName evidence="3">Glycosyltransferase involved in cell wall bisynthesis</fullName>
    </submittedName>
</protein>
<evidence type="ECO:0000313" key="3">
    <source>
        <dbReference type="EMBL" id="SFE65160.1"/>
    </source>
</evidence>
<dbReference type="PANTHER" id="PTHR45947:SF3">
    <property type="entry name" value="SULFOQUINOVOSYL TRANSFERASE SQD2"/>
    <property type="match status" value="1"/>
</dbReference>
<dbReference type="Gene3D" id="3.40.50.2000">
    <property type="entry name" value="Glycogen Phosphorylase B"/>
    <property type="match status" value="2"/>
</dbReference>
<dbReference type="InterPro" id="IPR050194">
    <property type="entry name" value="Glycosyltransferase_grp1"/>
</dbReference>
<dbReference type="OrthoDB" id="9815550at2"/>
<name>A0A1I2CBW8_9BACT</name>
<dbReference type="Proteomes" id="UP000198598">
    <property type="component" value="Unassembled WGS sequence"/>
</dbReference>
<dbReference type="Pfam" id="PF13439">
    <property type="entry name" value="Glyco_transf_4"/>
    <property type="match status" value="1"/>
</dbReference>
<sequence>MRVLIVSSTTQTSKTGVTAHYNRLLDQLEGRVESVQLITPADTPFLPKKIIGLLRKLAALFGQNGRVLWFELENFMSVWVSVRAKGADAFDLVHAQDATAGAGASLGLAKRVPVVMTCHFNDDPLTEYKLGFQLSDWTHKRLATWYRYVFNHNDSFITVSDYIKRTSAFLRPQGAVCEVIHNGVVFPTEQPRHESDDFIIISVGTLEERKNQRLLIEVADELRSRGLTRFRVWLLGEGPKRREWEQLVHEKNLQDYVHFLGFQTNVPDYLRKASLYVHTALNESWGYSITEAIASGTPVLALATGGIPEQFNRTGPGLLPVSITAAEMADVILNYQDARTRAVLAEEQLAFARNRFNLDVMIDKHLAFYTETIMGRQPLRNTLNPVVEL</sequence>
<dbReference type="EMBL" id="FOLQ01000017">
    <property type="protein sequence ID" value="SFE65160.1"/>
    <property type="molecule type" value="Genomic_DNA"/>
</dbReference>
<feature type="domain" description="Glycosyltransferase subfamily 4-like N-terminal" evidence="2">
    <location>
        <begin position="16"/>
        <end position="184"/>
    </location>
</feature>
<dbReference type="InterPro" id="IPR001296">
    <property type="entry name" value="Glyco_trans_1"/>
</dbReference>
<reference evidence="3 4" key="1">
    <citation type="submission" date="2016-10" db="EMBL/GenBank/DDBJ databases">
        <authorList>
            <person name="de Groot N.N."/>
        </authorList>
    </citation>
    <scope>NUCLEOTIDE SEQUENCE [LARGE SCALE GENOMIC DNA]</scope>
    <source>
        <strain evidence="3 4">DSM 26130</strain>
    </source>
</reference>
<dbReference type="CDD" id="cd03801">
    <property type="entry name" value="GT4_PimA-like"/>
    <property type="match status" value="1"/>
</dbReference>
<dbReference type="AlphaFoldDB" id="A0A1I2CBW8"/>
<evidence type="ECO:0000259" key="1">
    <source>
        <dbReference type="Pfam" id="PF00534"/>
    </source>
</evidence>